<dbReference type="EC" id="6.2.1.3" evidence="1"/>
<evidence type="ECO:0000313" key="2">
    <source>
        <dbReference type="Proteomes" id="UP001150603"/>
    </source>
</evidence>
<protein>
    <submittedName>
        <fullName evidence="1">Long-chain fatty acid-CoA ligase</fullName>
        <ecNumber evidence="1">6.2.1.3</ecNumber>
    </submittedName>
</protein>
<reference evidence="1" key="1">
    <citation type="submission" date="2022-07" db="EMBL/GenBank/DDBJ databases">
        <title>Phylogenomic reconstructions and comparative analyses of Kickxellomycotina fungi.</title>
        <authorList>
            <person name="Reynolds N.K."/>
            <person name="Stajich J.E."/>
            <person name="Barry K."/>
            <person name="Grigoriev I.V."/>
            <person name="Crous P."/>
            <person name="Smith M.E."/>
        </authorList>
    </citation>
    <scope>NUCLEOTIDE SEQUENCE</scope>
    <source>
        <strain evidence="1">NRRL 5244</strain>
    </source>
</reference>
<comment type="caution">
    <text evidence="1">The sequence shown here is derived from an EMBL/GenBank/DDBJ whole genome shotgun (WGS) entry which is preliminary data.</text>
</comment>
<name>A0ACC1J039_9FUNG</name>
<keyword evidence="1" id="KW-0436">Ligase</keyword>
<dbReference type="Proteomes" id="UP001150603">
    <property type="component" value="Unassembled WGS sequence"/>
</dbReference>
<organism evidence="1 2">
    <name type="scientific">Linderina macrospora</name>
    <dbReference type="NCBI Taxonomy" id="4868"/>
    <lineage>
        <taxon>Eukaryota</taxon>
        <taxon>Fungi</taxon>
        <taxon>Fungi incertae sedis</taxon>
        <taxon>Zoopagomycota</taxon>
        <taxon>Kickxellomycotina</taxon>
        <taxon>Kickxellomycetes</taxon>
        <taxon>Kickxellales</taxon>
        <taxon>Kickxellaceae</taxon>
        <taxon>Linderina</taxon>
    </lineage>
</organism>
<dbReference type="EMBL" id="JANBPW010005670">
    <property type="protein sequence ID" value="KAJ1932129.1"/>
    <property type="molecule type" value="Genomic_DNA"/>
</dbReference>
<sequence length="80" mass="8772">NPSELAASKQFLAALLSDLQSVAKHNHLAKQETLAAVHIDAELWTPENGMLTAASKLKRTDIIRHNQEKIDAMVAKLTVD</sequence>
<evidence type="ECO:0000313" key="1">
    <source>
        <dbReference type="EMBL" id="KAJ1932129.1"/>
    </source>
</evidence>
<keyword evidence="2" id="KW-1185">Reference proteome</keyword>
<accession>A0ACC1J039</accession>
<gene>
    <name evidence="1" type="primary">FAA4_3</name>
    <name evidence="1" type="ORF">FBU59_006475</name>
</gene>
<feature type="non-terminal residue" evidence="1">
    <location>
        <position position="1"/>
    </location>
</feature>
<proteinExistence type="predicted"/>